<name>A0ACC0R750_9HYPO</name>
<gene>
    <name evidence="1" type="ORF">NCS57_00507100</name>
</gene>
<dbReference type="Proteomes" id="UP001065298">
    <property type="component" value="Chromosome 3"/>
</dbReference>
<comment type="caution">
    <text evidence="1">The sequence shown here is derived from an EMBL/GenBank/DDBJ whole genome shotgun (WGS) entry which is preliminary data.</text>
</comment>
<reference evidence="1" key="1">
    <citation type="submission" date="2022-06" db="EMBL/GenBank/DDBJ databases">
        <title>Fusarium solani species complex genomes reveal bases of compartmentalisation and animal pathogenesis.</title>
        <authorList>
            <person name="Tsai I.J."/>
        </authorList>
    </citation>
    <scope>NUCLEOTIDE SEQUENCE</scope>
    <source>
        <strain evidence="1">Fu6.1</strain>
    </source>
</reference>
<evidence type="ECO:0000313" key="1">
    <source>
        <dbReference type="EMBL" id="KAI8676038.1"/>
    </source>
</evidence>
<dbReference type="EMBL" id="CM046505">
    <property type="protein sequence ID" value="KAI8676038.1"/>
    <property type="molecule type" value="Genomic_DNA"/>
</dbReference>
<organism evidence="1 2">
    <name type="scientific">Fusarium keratoplasticum</name>
    <dbReference type="NCBI Taxonomy" id="1328300"/>
    <lineage>
        <taxon>Eukaryota</taxon>
        <taxon>Fungi</taxon>
        <taxon>Dikarya</taxon>
        <taxon>Ascomycota</taxon>
        <taxon>Pezizomycotina</taxon>
        <taxon>Sordariomycetes</taxon>
        <taxon>Hypocreomycetidae</taxon>
        <taxon>Hypocreales</taxon>
        <taxon>Nectriaceae</taxon>
        <taxon>Fusarium</taxon>
        <taxon>Fusarium solani species complex</taxon>
    </lineage>
</organism>
<proteinExistence type="predicted"/>
<sequence>MNWLQSLAGHSSNKTEETAKSVKKAYRGRIRHFLDLAARDELLRSKLQRSGIIGEDELGELFEWGRQAATEIAQLRDSLNETINERNYRVGELEKDKSALYKQITGLSDQLDRRNAELEQTTRRLEAKQAEMDQAVRKHYEQINKLVLDHSRDLGILETRLNNEKRHLQAQLLVSGDKSQAWPDEKLRTQFRELCRIVDNATATIATTVDISSQVLSHRLDPDDSLSLVKERPHFWLRWRVWSVLQAGFFSLPFGFGAFGPDRGAVEITAVYHAWRSRLDGSKDSDLDIFHSNEVANRWRSITFQTLAAAATDGGSGSLIQLGHNNVTHVTEQIISLLSVISGAQLQGGLQGEMRTAAGLAYELALQFGVNPARLAVPLDVCWFKADAVIGGLREKADSLLALSETSRSVGPQNPAIFTSRSRDMKGLWYVPTRGIKPGIGVVVWLWLATTVITIVTACSIGSVPSSWRITRLLHAGMALLCLYLLLHCLDLTVQQAGTAVTYNYIVFQSLNTVWRTLSDIFLLCGCWLNLLRHQTPKVAVWRSDLVIAGILWALGLYKLGLQFALGFAWLDFVDIKIIDSIAAARSGFDVAFAALYFATMLLIMVELVPEQGKKFLSPREPFKYGDDADMQRCLERFREETHMAGWATYCLLVRAFCEVVIVGQLDRAPKGILNIYRAQDVCYSLFSLLFVVFIACSIPSGSAKDPDPWELESKISARLAEEQRILDEAFQITLQNSLDGWPEEADRLFKERLATVTESGTKSAPVVSVVLDMLRDQVRQEGSDERLLQGRLDHLTRMGQDLEDWVPVYKWDGHSSDSHAAGEEENS</sequence>
<keyword evidence="2" id="KW-1185">Reference proteome</keyword>
<evidence type="ECO:0000313" key="2">
    <source>
        <dbReference type="Proteomes" id="UP001065298"/>
    </source>
</evidence>
<accession>A0ACC0R750</accession>
<protein>
    <submittedName>
        <fullName evidence="1">Uncharacterized protein</fullName>
    </submittedName>
</protein>